<gene>
    <name evidence="1" type="ORF">RFI_09833</name>
</gene>
<accession>X6NMZ0</accession>
<dbReference type="SUPFAM" id="SSF50965">
    <property type="entry name" value="Galactose oxidase, central domain"/>
    <property type="match status" value="1"/>
</dbReference>
<dbReference type="EMBL" id="ASPP01007342">
    <property type="protein sequence ID" value="ETO27298.1"/>
    <property type="molecule type" value="Genomic_DNA"/>
</dbReference>
<dbReference type="InterPro" id="IPR015915">
    <property type="entry name" value="Kelch-typ_b-propeller"/>
</dbReference>
<proteinExistence type="predicted"/>
<evidence type="ECO:0000313" key="1">
    <source>
        <dbReference type="EMBL" id="ETO27298.1"/>
    </source>
</evidence>
<sequence length="230" mass="26811">MNDDFHGIRAVIAGSDNHLLFFSYYPSTICVFNLKTCEIVKSETMPVNIVTRSHCFVSKNNSANEILLFCRDVGLSIKYNEKSNTFEYHRLQVATAIRPLFMYAYVYVNDSILFFGGESGYKMNISNKVFKYSITENKWMEYERTLPAPLTDCIAVLNQDNTFVHILGTLNETSALINVKVCEFMDKERQWKFEDEGIIDIENINIELSEMSQNVDIRKLKVFDFFFFFF</sequence>
<dbReference type="AlphaFoldDB" id="X6NMZ0"/>
<organism evidence="1 2">
    <name type="scientific">Reticulomyxa filosa</name>
    <dbReference type="NCBI Taxonomy" id="46433"/>
    <lineage>
        <taxon>Eukaryota</taxon>
        <taxon>Sar</taxon>
        <taxon>Rhizaria</taxon>
        <taxon>Retaria</taxon>
        <taxon>Foraminifera</taxon>
        <taxon>Monothalamids</taxon>
        <taxon>Reticulomyxidae</taxon>
        <taxon>Reticulomyxa</taxon>
    </lineage>
</organism>
<protein>
    <recommendedName>
        <fullName evidence="3">Kelch motif family protein</fullName>
    </recommendedName>
</protein>
<comment type="caution">
    <text evidence="1">The sequence shown here is derived from an EMBL/GenBank/DDBJ whole genome shotgun (WGS) entry which is preliminary data.</text>
</comment>
<keyword evidence="2" id="KW-1185">Reference proteome</keyword>
<dbReference type="Gene3D" id="2.120.10.80">
    <property type="entry name" value="Kelch-type beta propeller"/>
    <property type="match status" value="1"/>
</dbReference>
<dbReference type="InterPro" id="IPR011043">
    <property type="entry name" value="Gal_Oxase/kelch_b-propeller"/>
</dbReference>
<evidence type="ECO:0008006" key="3">
    <source>
        <dbReference type="Google" id="ProtNLM"/>
    </source>
</evidence>
<dbReference type="Proteomes" id="UP000023152">
    <property type="component" value="Unassembled WGS sequence"/>
</dbReference>
<evidence type="ECO:0000313" key="2">
    <source>
        <dbReference type="Proteomes" id="UP000023152"/>
    </source>
</evidence>
<reference evidence="1 2" key="1">
    <citation type="journal article" date="2013" name="Curr. Biol.">
        <title>The Genome of the Foraminiferan Reticulomyxa filosa.</title>
        <authorList>
            <person name="Glockner G."/>
            <person name="Hulsmann N."/>
            <person name="Schleicher M."/>
            <person name="Noegel A.A."/>
            <person name="Eichinger L."/>
            <person name="Gallinger C."/>
            <person name="Pawlowski J."/>
            <person name="Sierra R."/>
            <person name="Euteneuer U."/>
            <person name="Pillet L."/>
            <person name="Moustafa A."/>
            <person name="Platzer M."/>
            <person name="Groth M."/>
            <person name="Szafranski K."/>
            <person name="Schliwa M."/>
        </authorList>
    </citation>
    <scope>NUCLEOTIDE SEQUENCE [LARGE SCALE GENOMIC DNA]</scope>
</reference>
<name>X6NMZ0_RETFI</name>